<dbReference type="OrthoDB" id="443981at2759"/>
<evidence type="ECO:0000256" key="1">
    <source>
        <dbReference type="SAM" id="MobiDB-lite"/>
    </source>
</evidence>
<keyword evidence="4" id="KW-1185">Reference proteome</keyword>
<dbReference type="Pfam" id="PF04366">
    <property type="entry name" value="Ysc84"/>
    <property type="match status" value="1"/>
</dbReference>
<reference evidence="3 4" key="1">
    <citation type="journal article" date="2018" name="Mol. Biol. Evol.">
        <title>Broad Genomic Sampling Reveals a Smut Pathogenic Ancestry of the Fungal Clade Ustilaginomycotina.</title>
        <authorList>
            <person name="Kijpornyongpan T."/>
            <person name="Mondo S.J."/>
            <person name="Barry K."/>
            <person name="Sandor L."/>
            <person name="Lee J."/>
            <person name="Lipzen A."/>
            <person name="Pangilinan J."/>
            <person name="LaButti K."/>
            <person name="Hainaut M."/>
            <person name="Henrissat B."/>
            <person name="Grigoriev I.V."/>
            <person name="Spatafora J.W."/>
            <person name="Aime M.C."/>
        </authorList>
    </citation>
    <scope>NUCLEOTIDE SEQUENCE [LARGE SCALE GENOMIC DNA]</scope>
    <source>
        <strain evidence="3 4">MCA 4718</strain>
    </source>
</reference>
<name>A0A316U3I7_9BASI</name>
<dbReference type="EMBL" id="KZ819330">
    <property type="protein sequence ID" value="PWN19856.1"/>
    <property type="molecule type" value="Genomic_DNA"/>
</dbReference>
<dbReference type="RefSeq" id="XP_025347016.1">
    <property type="nucleotide sequence ID" value="XM_025492877.1"/>
</dbReference>
<dbReference type="STRING" id="1684307.A0A316U3I7"/>
<dbReference type="GO" id="GO:0051015">
    <property type="term" value="F:actin filament binding"/>
    <property type="evidence" value="ECO:0007669"/>
    <property type="project" value="TreeGrafter"/>
</dbReference>
<dbReference type="GO" id="GO:0051017">
    <property type="term" value="P:actin filament bundle assembly"/>
    <property type="evidence" value="ECO:0007669"/>
    <property type="project" value="TreeGrafter"/>
</dbReference>
<feature type="compositionally biased region" description="Low complexity" evidence="1">
    <location>
        <begin position="271"/>
        <end position="282"/>
    </location>
</feature>
<dbReference type="GeneID" id="37014611"/>
<gene>
    <name evidence="3" type="ORF">BCV69DRAFT_283959</name>
</gene>
<sequence>MENYLERFKSAANKAGIQATAFAQQTSRQLSEQAQLAKAGFSLPKECERASTILQSFLADPQHPDTALNAIPKAVLENAKGLAVFSVVKAGFLWSGKVGSGVVVARLADGSWSAPSCIATGGVGVGFQIGADLSEFVVVMNSPDAVRSFAMAGNLQIGGSLSAAAGPIGTGGAINAAIAHPAPMFSYSRSKGLFAGLSLEGTVLVERKEANAHFYGQPIPALDLLTGKVPAPEAASALYEVIEAAEAVDESGVGQASYIPSAEGGYAASMQQGHGQQSYGSAGSAGVGGQTGEAPYEVPAGAVPSTSPAATGGAGGAATTGSGAEKGNKTVFDADQP</sequence>
<dbReference type="InterPro" id="IPR051702">
    <property type="entry name" value="SH3_domain_YSC84-like"/>
</dbReference>
<evidence type="ECO:0000313" key="3">
    <source>
        <dbReference type="EMBL" id="PWN19856.1"/>
    </source>
</evidence>
<evidence type="ECO:0000259" key="2">
    <source>
        <dbReference type="Pfam" id="PF04366"/>
    </source>
</evidence>
<dbReference type="PANTHER" id="PTHR15629">
    <property type="entry name" value="SH3YL1 PROTEIN"/>
    <property type="match status" value="1"/>
</dbReference>
<dbReference type="InterPro" id="IPR033643">
    <property type="entry name" value="SYLF_SH3YL1-like"/>
</dbReference>
<accession>A0A316U3I7</accession>
<dbReference type="PANTHER" id="PTHR15629:SF7">
    <property type="entry name" value="YSC84 ACTIN-BINDING DOMAIN-CONTAINING PROTEIN"/>
    <property type="match status" value="1"/>
</dbReference>
<dbReference type="AlphaFoldDB" id="A0A316U3I7"/>
<evidence type="ECO:0000313" key="4">
    <source>
        <dbReference type="Proteomes" id="UP000245942"/>
    </source>
</evidence>
<dbReference type="InterPro" id="IPR007461">
    <property type="entry name" value="Ysc84_actin-binding"/>
</dbReference>
<feature type="domain" description="Ysc84 actin-binding" evidence="2">
    <location>
        <begin position="122"/>
        <end position="245"/>
    </location>
</feature>
<dbReference type="GO" id="GO:0035091">
    <property type="term" value="F:phosphatidylinositol binding"/>
    <property type="evidence" value="ECO:0007669"/>
    <property type="project" value="TreeGrafter"/>
</dbReference>
<proteinExistence type="predicted"/>
<organism evidence="3 4">
    <name type="scientific">Pseudomicrostroma glucosiphilum</name>
    <dbReference type="NCBI Taxonomy" id="1684307"/>
    <lineage>
        <taxon>Eukaryota</taxon>
        <taxon>Fungi</taxon>
        <taxon>Dikarya</taxon>
        <taxon>Basidiomycota</taxon>
        <taxon>Ustilaginomycotina</taxon>
        <taxon>Exobasidiomycetes</taxon>
        <taxon>Microstromatales</taxon>
        <taxon>Microstromatales incertae sedis</taxon>
        <taxon>Pseudomicrostroma</taxon>
    </lineage>
</organism>
<dbReference type="CDD" id="cd11525">
    <property type="entry name" value="SYLF_SH3YL1_like"/>
    <property type="match status" value="1"/>
</dbReference>
<protein>
    <submittedName>
        <fullName evidence="3">DUF500-domain-containing protein</fullName>
    </submittedName>
</protein>
<dbReference type="Proteomes" id="UP000245942">
    <property type="component" value="Unassembled WGS sequence"/>
</dbReference>
<dbReference type="GO" id="GO:0030479">
    <property type="term" value="C:actin cortical patch"/>
    <property type="evidence" value="ECO:0007669"/>
    <property type="project" value="TreeGrafter"/>
</dbReference>
<dbReference type="GO" id="GO:0051666">
    <property type="term" value="P:actin cortical patch localization"/>
    <property type="evidence" value="ECO:0007669"/>
    <property type="project" value="TreeGrafter"/>
</dbReference>
<feature type="region of interest" description="Disordered" evidence="1">
    <location>
        <begin position="270"/>
        <end position="337"/>
    </location>
</feature>